<sequence length="165" mass="18716">MYKRSFYFFFLFFFLLYFAFNEIVFPNVLSKRGTTERTVYVQNSPQTTDTIAQRKQSCHCPKDGSSGKASEKAIGQKDKTGANPLRGAHWRMNEQTTRINKHKQQQGAAEHGEEAQAEKAVTTTGSNVLTCVCVCVCVRADGSLSQPRTIFFSLRFFGFYYSVFS</sequence>
<reference evidence="2" key="1">
    <citation type="submission" date="2013-07" db="EMBL/GenBank/DDBJ databases">
        <authorList>
            <person name="Geib S."/>
        </authorList>
    </citation>
    <scope>NUCLEOTIDE SEQUENCE</scope>
</reference>
<feature type="compositionally biased region" description="Polar residues" evidence="1">
    <location>
        <begin position="45"/>
        <end position="55"/>
    </location>
</feature>
<dbReference type="EMBL" id="GAMC01005651">
    <property type="protein sequence ID" value="JAC00905.1"/>
    <property type="molecule type" value="mRNA"/>
</dbReference>
<protein>
    <submittedName>
        <fullName evidence="2">Uncharacterized protein</fullName>
    </submittedName>
</protein>
<dbReference type="AlphaFoldDB" id="W8CAK6"/>
<evidence type="ECO:0000256" key="1">
    <source>
        <dbReference type="SAM" id="MobiDB-lite"/>
    </source>
</evidence>
<reference evidence="2" key="2">
    <citation type="journal article" date="2014" name="BMC Genomics">
        <title>A genomic perspective to assessing quality of mass-reared SIT flies used in Mediterranean fruit fly (Ceratitis capitata) eradication in California.</title>
        <authorList>
            <person name="Calla B."/>
            <person name="Hall B."/>
            <person name="Hou S."/>
            <person name="Geib S.M."/>
        </authorList>
    </citation>
    <scope>NUCLEOTIDE SEQUENCE</scope>
</reference>
<feature type="region of interest" description="Disordered" evidence="1">
    <location>
        <begin position="45"/>
        <end position="87"/>
    </location>
</feature>
<name>W8CAK6_CERCA</name>
<feature type="compositionally biased region" description="Basic and acidic residues" evidence="1">
    <location>
        <begin position="69"/>
        <end position="80"/>
    </location>
</feature>
<organism evidence="2">
    <name type="scientific">Ceratitis capitata</name>
    <name type="common">Mediterranean fruit fly</name>
    <name type="synonym">Tephritis capitata</name>
    <dbReference type="NCBI Taxonomy" id="7213"/>
    <lineage>
        <taxon>Eukaryota</taxon>
        <taxon>Metazoa</taxon>
        <taxon>Ecdysozoa</taxon>
        <taxon>Arthropoda</taxon>
        <taxon>Hexapoda</taxon>
        <taxon>Insecta</taxon>
        <taxon>Pterygota</taxon>
        <taxon>Neoptera</taxon>
        <taxon>Endopterygota</taxon>
        <taxon>Diptera</taxon>
        <taxon>Brachycera</taxon>
        <taxon>Muscomorpha</taxon>
        <taxon>Tephritoidea</taxon>
        <taxon>Tephritidae</taxon>
        <taxon>Ceratitis</taxon>
        <taxon>Ceratitis</taxon>
    </lineage>
</organism>
<accession>W8CAK6</accession>
<proteinExistence type="evidence at transcript level"/>
<evidence type="ECO:0000313" key="2">
    <source>
        <dbReference type="EMBL" id="JAC00905.1"/>
    </source>
</evidence>